<dbReference type="PANTHER" id="PTHR40394">
    <property type="entry name" value="LIPOPROTEIN-RELATED"/>
    <property type="match status" value="1"/>
</dbReference>
<gene>
    <name evidence="8" type="ORF">DFO67_102261</name>
</gene>
<dbReference type="GO" id="GO:0009055">
    <property type="term" value="F:electron transfer activity"/>
    <property type="evidence" value="ECO:0007669"/>
    <property type="project" value="InterPro"/>
</dbReference>
<dbReference type="PROSITE" id="PS51007">
    <property type="entry name" value="CYTC"/>
    <property type="match status" value="1"/>
</dbReference>
<proteinExistence type="predicted"/>
<sequence>MSRLAGYLGLLLVLGMVLPGCDQEPMANQPKYETYEAAPGWPDNQSARQPVAGTVPRDAPVELATSANLPMPLTRELLERGQAQFDIYCSPCHARTGYGNGMIVQRGFPAPPSFHTDRLRNAPLRHFYDVITDGYGVMYSYADRVPPQDRWAIAAYIQALQLSQYARLHDLTEEQRAQLDQDDPATTGTATSAEEGHQ</sequence>
<dbReference type="InterPro" id="IPR036909">
    <property type="entry name" value="Cyt_c-like_dom_sf"/>
</dbReference>
<dbReference type="GO" id="GO:0020037">
    <property type="term" value="F:heme binding"/>
    <property type="evidence" value="ECO:0007669"/>
    <property type="project" value="InterPro"/>
</dbReference>
<keyword evidence="3 4" id="KW-0408">Iron</keyword>
<evidence type="ECO:0000256" key="5">
    <source>
        <dbReference type="SAM" id="MobiDB-lite"/>
    </source>
</evidence>
<evidence type="ECO:0000259" key="7">
    <source>
        <dbReference type="PROSITE" id="PS51007"/>
    </source>
</evidence>
<dbReference type="SUPFAM" id="SSF46626">
    <property type="entry name" value="Cytochrome c"/>
    <property type="match status" value="1"/>
</dbReference>
<evidence type="ECO:0000256" key="2">
    <source>
        <dbReference type="ARBA" id="ARBA00022723"/>
    </source>
</evidence>
<evidence type="ECO:0000256" key="6">
    <source>
        <dbReference type="SAM" id="SignalP"/>
    </source>
</evidence>
<dbReference type="RefSeq" id="WP_134015901.1">
    <property type="nucleotide sequence ID" value="NZ_SOEC01000002.1"/>
</dbReference>
<accession>A0A4R8G9V1</accession>
<dbReference type="AlphaFoldDB" id="A0A4R8G9V1"/>
<dbReference type="Gene3D" id="1.10.760.10">
    <property type="entry name" value="Cytochrome c-like domain"/>
    <property type="match status" value="1"/>
</dbReference>
<keyword evidence="6" id="KW-0732">Signal</keyword>
<organism evidence="8 9">
    <name type="scientific">Modicisalibacter xianhensis</name>
    <dbReference type="NCBI Taxonomy" id="442341"/>
    <lineage>
        <taxon>Bacteria</taxon>
        <taxon>Pseudomonadati</taxon>
        <taxon>Pseudomonadota</taxon>
        <taxon>Gammaproteobacteria</taxon>
        <taxon>Oceanospirillales</taxon>
        <taxon>Halomonadaceae</taxon>
        <taxon>Modicisalibacter</taxon>
    </lineage>
</organism>
<evidence type="ECO:0000313" key="8">
    <source>
        <dbReference type="EMBL" id="TDX32312.1"/>
    </source>
</evidence>
<reference evidence="8 9" key="1">
    <citation type="submission" date="2019-03" db="EMBL/GenBank/DDBJ databases">
        <title>Freshwater and sediment microbial communities from various areas in North America, analyzing microbe dynamics in response to fracking.</title>
        <authorList>
            <person name="Lamendella R."/>
        </authorList>
    </citation>
    <scope>NUCLEOTIDE SEQUENCE [LARGE SCALE GENOMIC DNA]</scope>
    <source>
        <strain evidence="8 9">6_TX</strain>
    </source>
</reference>
<dbReference type="Pfam" id="PF13442">
    <property type="entry name" value="Cytochrome_CBB3"/>
    <property type="match status" value="1"/>
</dbReference>
<feature type="domain" description="Cytochrome c" evidence="7">
    <location>
        <begin position="76"/>
        <end position="161"/>
    </location>
</feature>
<feature type="chain" id="PRO_5020581671" evidence="6">
    <location>
        <begin position="23"/>
        <end position="198"/>
    </location>
</feature>
<evidence type="ECO:0000256" key="4">
    <source>
        <dbReference type="PROSITE-ProRule" id="PRU00433"/>
    </source>
</evidence>
<feature type="signal peptide" evidence="6">
    <location>
        <begin position="1"/>
        <end position="22"/>
    </location>
</feature>
<dbReference type="Proteomes" id="UP000294489">
    <property type="component" value="Unassembled WGS sequence"/>
</dbReference>
<keyword evidence="2 4" id="KW-0479">Metal-binding</keyword>
<dbReference type="OrthoDB" id="9779283at2"/>
<dbReference type="InterPro" id="IPR009056">
    <property type="entry name" value="Cyt_c-like_dom"/>
</dbReference>
<evidence type="ECO:0000313" key="9">
    <source>
        <dbReference type="Proteomes" id="UP000294489"/>
    </source>
</evidence>
<evidence type="ECO:0000256" key="3">
    <source>
        <dbReference type="ARBA" id="ARBA00023004"/>
    </source>
</evidence>
<feature type="region of interest" description="Disordered" evidence="5">
    <location>
        <begin position="175"/>
        <end position="198"/>
    </location>
</feature>
<protein>
    <submittedName>
        <fullName evidence="8">Cbb3-type cytochrome c oxidase subunit III</fullName>
    </submittedName>
</protein>
<feature type="compositionally biased region" description="Low complexity" evidence="5">
    <location>
        <begin position="185"/>
        <end position="198"/>
    </location>
</feature>
<evidence type="ECO:0000256" key="1">
    <source>
        <dbReference type="ARBA" id="ARBA00022617"/>
    </source>
</evidence>
<name>A0A4R8G9V1_9GAMM</name>
<keyword evidence="1 4" id="KW-0349">Heme</keyword>
<comment type="caution">
    <text evidence="8">The sequence shown here is derived from an EMBL/GenBank/DDBJ whole genome shotgun (WGS) entry which is preliminary data.</text>
</comment>
<dbReference type="GO" id="GO:0046872">
    <property type="term" value="F:metal ion binding"/>
    <property type="evidence" value="ECO:0007669"/>
    <property type="project" value="UniProtKB-KW"/>
</dbReference>
<dbReference type="PANTHER" id="PTHR40394:SF2">
    <property type="entry name" value="QUINOL:CYTOCHROME C OXIDOREDUCTASE MEMBRANE PROTEIN"/>
    <property type="match status" value="1"/>
</dbReference>
<dbReference type="EMBL" id="SOEC01000002">
    <property type="protein sequence ID" value="TDX32312.1"/>
    <property type="molecule type" value="Genomic_DNA"/>
</dbReference>